<proteinExistence type="predicted"/>
<gene>
    <name evidence="1" type="ORF">MENTE1834_LOCUS34317</name>
</gene>
<dbReference type="Proteomes" id="UP001497535">
    <property type="component" value="Unassembled WGS sequence"/>
</dbReference>
<keyword evidence="2" id="KW-1185">Reference proteome</keyword>
<dbReference type="EMBL" id="CAVMJV010000062">
    <property type="protein sequence ID" value="CAK5086800.1"/>
    <property type="molecule type" value="Genomic_DNA"/>
</dbReference>
<evidence type="ECO:0000313" key="2">
    <source>
        <dbReference type="Proteomes" id="UP001497535"/>
    </source>
</evidence>
<protein>
    <submittedName>
        <fullName evidence="1">Uncharacterized protein</fullName>
    </submittedName>
</protein>
<reference evidence="1" key="1">
    <citation type="submission" date="2023-11" db="EMBL/GenBank/DDBJ databases">
        <authorList>
            <person name="Poullet M."/>
        </authorList>
    </citation>
    <scope>NUCLEOTIDE SEQUENCE</scope>
    <source>
        <strain evidence="1">E1834</strain>
    </source>
</reference>
<evidence type="ECO:0000313" key="1">
    <source>
        <dbReference type="EMBL" id="CAK5086800.1"/>
    </source>
</evidence>
<sequence>MAQTSRFYKTKNNAYRTRRSDNNTGYEASGSELLDNSISSTVKNGLEDNSWDSCSATSWGKRIRDNHLRALNSRLNNNSFRFLFFKLKGAKKIIFFFSRGAFDGSQNSLREEQIAREIMASNERKRKLELDSFEDIQDEINTADFLSCSTNDNNRKTSEKKYKRQKMGIVIINKGGVIQFGNDKSRKNRSADSSSSSSSSSPEKQMMKKHVIEQQKFNNKMMEMMEQLQKQVQALSTGSKNNG</sequence>
<organism evidence="1 2">
    <name type="scientific">Meloidogyne enterolobii</name>
    <name type="common">Root-knot nematode worm</name>
    <name type="synonym">Meloidogyne mayaguensis</name>
    <dbReference type="NCBI Taxonomy" id="390850"/>
    <lineage>
        <taxon>Eukaryota</taxon>
        <taxon>Metazoa</taxon>
        <taxon>Ecdysozoa</taxon>
        <taxon>Nematoda</taxon>
        <taxon>Chromadorea</taxon>
        <taxon>Rhabditida</taxon>
        <taxon>Tylenchina</taxon>
        <taxon>Tylenchomorpha</taxon>
        <taxon>Tylenchoidea</taxon>
        <taxon>Meloidogynidae</taxon>
        <taxon>Meloidogyninae</taxon>
        <taxon>Meloidogyne</taxon>
    </lineage>
</organism>
<comment type="caution">
    <text evidence="1">The sequence shown here is derived from an EMBL/GenBank/DDBJ whole genome shotgun (WGS) entry which is preliminary data.</text>
</comment>
<name>A0ACB1A9M1_MELEN</name>
<accession>A0ACB1A9M1</accession>